<dbReference type="PANTHER" id="PTHR42978">
    <property type="entry name" value="QUORUM-QUENCHING LACTONASE YTNP-RELATED-RELATED"/>
    <property type="match status" value="1"/>
</dbReference>
<evidence type="ECO:0000256" key="1">
    <source>
        <dbReference type="ARBA" id="ARBA00001947"/>
    </source>
</evidence>
<dbReference type="SMART" id="SM00849">
    <property type="entry name" value="Lactamase_B"/>
    <property type="match status" value="1"/>
</dbReference>
<dbReference type="SUPFAM" id="SSF56281">
    <property type="entry name" value="Metallo-hydrolase/oxidoreductase"/>
    <property type="match status" value="1"/>
</dbReference>
<keyword evidence="4" id="KW-0378">Hydrolase</keyword>
<evidence type="ECO:0000256" key="5">
    <source>
        <dbReference type="ARBA" id="ARBA00022833"/>
    </source>
</evidence>
<dbReference type="Gene3D" id="3.60.15.10">
    <property type="entry name" value="Ribonuclease Z/Hydroxyacylglutathione hydrolase-like"/>
    <property type="match status" value="1"/>
</dbReference>
<name>F9YB90_KETVW</name>
<dbReference type="Proteomes" id="UP000000692">
    <property type="component" value="Plasmid 1"/>
</dbReference>
<organism evidence="7 8">
    <name type="scientific">Ketogulonicigenium vulgare (strain WSH-001)</name>
    <dbReference type="NCBI Taxonomy" id="759362"/>
    <lineage>
        <taxon>Bacteria</taxon>
        <taxon>Pseudomonadati</taxon>
        <taxon>Pseudomonadota</taxon>
        <taxon>Alphaproteobacteria</taxon>
        <taxon>Rhodobacterales</taxon>
        <taxon>Roseobacteraceae</taxon>
        <taxon>Ketogulonicigenium</taxon>
    </lineage>
</organism>
<geneLocation type="plasmid" evidence="8">
    <name>pKVU_100</name>
</geneLocation>
<dbReference type="AlphaFoldDB" id="F9YB90"/>
<dbReference type="RefSeq" id="WP_013368571.1">
    <property type="nucleotide sequence ID" value="NC_017386.1"/>
</dbReference>
<keyword evidence="8" id="KW-1185">Reference proteome</keyword>
<keyword evidence="7" id="KW-0614">Plasmid</keyword>
<dbReference type="EMBL" id="CP002019">
    <property type="protein sequence ID" value="AEM42642.1"/>
    <property type="molecule type" value="Genomic_DNA"/>
</dbReference>
<evidence type="ECO:0000256" key="4">
    <source>
        <dbReference type="ARBA" id="ARBA00022801"/>
    </source>
</evidence>
<dbReference type="KEGG" id="kvl:KVU_PA0225"/>
<evidence type="ECO:0000256" key="2">
    <source>
        <dbReference type="ARBA" id="ARBA00007749"/>
    </source>
</evidence>
<evidence type="ECO:0000313" key="7">
    <source>
        <dbReference type="EMBL" id="AEM42642.1"/>
    </source>
</evidence>
<keyword evidence="3" id="KW-0479">Metal-binding</keyword>
<dbReference type="CDD" id="cd07730">
    <property type="entry name" value="metallo-hydrolase-like_MBL-fold"/>
    <property type="match status" value="1"/>
</dbReference>
<gene>
    <name evidence="7" type="primary">gumP</name>
    <name evidence="7" type="ordered locus">KVU_PA0225</name>
</gene>
<dbReference type="InterPro" id="IPR051013">
    <property type="entry name" value="MBL_superfamily_lactonases"/>
</dbReference>
<reference evidence="7 8" key="1">
    <citation type="journal article" date="2011" name="J. Bacteriol.">
        <title>Complete genome sequence of the industrial strain Ketogulonicigenium vulgare WSH-001.</title>
        <authorList>
            <person name="Liu L."/>
            <person name="Li Y."/>
            <person name="Zhang J."/>
            <person name="Zhou Z."/>
            <person name="Liu J."/>
            <person name="Li X."/>
            <person name="Zhou J."/>
            <person name="Du G."/>
            <person name="Wang L."/>
            <person name="Chen J."/>
        </authorList>
    </citation>
    <scope>NUCLEOTIDE SEQUENCE [LARGE SCALE GENOMIC DNA]</scope>
    <source>
        <strain evidence="7 8">WSH-001</strain>
        <plasmid evidence="8">pKVU_100</plasmid>
    </source>
</reference>
<comment type="similarity">
    <text evidence="2">Belongs to the metallo-beta-lactamase superfamily.</text>
</comment>
<keyword evidence="5" id="KW-0862">Zinc</keyword>
<comment type="cofactor">
    <cofactor evidence="1">
        <name>Zn(2+)</name>
        <dbReference type="ChEBI" id="CHEBI:29105"/>
    </cofactor>
</comment>
<dbReference type="InterPro" id="IPR001279">
    <property type="entry name" value="Metallo-B-lactamas"/>
</dbReference>
<dbReference type="PANTHER" id="PTHR42978:SF2">
    <property type="entry name" value="102 KBASES UNSTABLE REGION: FROM 1 TO 119443"/>
    <property type="match status" value="1"/>
</dbReference>
<proteinExistence type="inferred from homology"/>
<protein>
    <submittedName>
        <fullName evidence="7">Beta-lactamase domain protein</fullName>
    </submittedName>
</protein>
<dbReference type="GO" id="GO:0016787">
    <property type="term" value="F:hydrolase activity"/>
    <property type="evidence" value="ECO:0007669"/>
    <property type="project" value="UniProtKB-KW"/>
</dbReference>
<dbReference type="InterPro" id="IPR036866">
    <property type="entry name" value="RibonucZ/Hydroxyglut_hydro"/>
</dbReference>
<dbReference type="Pfam" id="PF00753">
    <property type="entry name" value="Lactamase_B"/>
    <property type="match status" value="1"/>
</dbReference>
<dbReference type="GO" id="GO:0046872">
    <property type="term" value="F:metal ion binding"/>
    <property type="evidence" value="ECO:0007669"/>
    <property type="project" value="UniProtKB-KW"/>
</dbReference>
<accession>F9YB90</accession>
<dbReference type="OrthoDB" id="9773738at2"/>
<dbReference type="PATRIC" id="fig|759362.5.peg.2919"/>
<sequence>MSLDLVPMRVGFCRAPALASRRDAGLMPMEFPAGAALIRHPDQGDILFDTGYGVAFWQSTRCFPEMLYRATTPAVLPVTEELCSQIDVPPALVILSHLHADHVAGLFDLPVMAPVLTSRAAWVAMAKGGPIATLRRGCPELLRRRLLKLSPRFIEDSATVPTPAGFGALAGPFYDIMGDGSLLAVPLPGHGDGQFGVFIPASRDFLIADAAWSRAALRDNMPPPWLVLAQLGDADEYMHTFNALRTIMAARPDVRMWPSHCTEAFG</sequence>
<dbReference type="HOGENOM" id="CLU_030571_3_4_5"/>
<evidence type="ECO:0000256" key="3">
    <source>
        <dbReference type="ARBA" id="ARBA00022723"/>
    </source>
</evidence>
<feature type="domain" description="Metallo-beta-lactamase" evidence="6">
    <location>
        <begin position="32"/>
        <end position="260"/>
    </location>
</feature>
<evidence type="ECO:0000313" key="8">
    <source>
        <dbReference type="Proteomes" id="UP000000692"/>
    </source>
</evidence>
<evidence type="ECO:0000259" key="6">
    <source>
        <dbReference type="SMART" id="SM00849"/>
    </source>
</evidence>